<dbReference type="AlphaFoldDB" id="A0A6A5WLH8"/>
<feature type="region of interest" description="Disordered" evidence="9">
    <location>
        <begin position="132"/>
        <end position="193"/>
    </location>
</feature>
<comment type="similarity">
    <text evidence="3">Belongs to the WHI5/NRM1 family.</text>
</comment>
<evidence type="ECO:0000256" key="4">
    <source>
        <dbReference type="ARBA" id="ARBA00022490"/>
    </source>
</evidence>
<evidence type="ECO:0000256" key="7">
    <source>
        <dbReference type="ARBA" id="ARBA00023163"/>
    </source>
</evidence>
<dbReference type="Pfam" id="PF08528">
    <property type="entry name" value="Whi5"/>
    <property type="match status" value="1"/>
</dbReference>
<reference evidence="10" key="1">
    <citation type="journal article" date="2020" name="Stud. Mycol.">
        <title>101 Dothideomycetes genomes: a test case for predicting lifestyles and emergence of pathogens.</title>
        <authorList>
            <person name="Haridas S."/>
            <person name="Albert R."/>
            <person name="Binder M."/>
            <person name="Bloem J."/>
            <person name="Labutti K."/>
            <person name="Salamov A."/>
            <person name="Andreopoulos B."/>
            <person name="Baker S."/>
            <person name="Barry K."/>
            <person name="Bills G."/>
            <person name="Bluhm B."/>
            <person name="Cannon C."/>
            <person name="Castanera R."/>
            <person name="Culley D."/>
            <person name="Daum C."/>
            <person name="Ezra D."/>
            <person name="Gonzalez J."/>
            <person name="Henrissat B."/>
            <person name="Kuo A."/>
            <person name="Liang C."/>
            <person name="Lipzen A."/>
            <person name="Lutzoni F."/>
            <person name="Magnuson J."/>
            <person name="Mondo S."/>
            <person name="Nolan M."/>
            <person name="Ohm R."/>
            <person name="Pangilinan J."/>
            <person name="Park H.-J."/>
            <person name="Ramirez L."/>
            <person name="Alfaro M."/>
            <person name="Sun H."/>
            <person name="Tritt A."/>
            <person name="Yoshinaga Y."/>
            <person name="Zwiers L.-H."/>
            <person name="Turgeon B."/>
            <person name="Goodwin S."/>
            <person name="Spatafora J."/>
            <person name="Crous P."/>
            <person name="Grigoriev I."/>
        </authorList>
    </citation>
    <scope>NUCLEOTIDE SEQUENCE</scope>
    <source>
        <strain evidence="10">CBS 123094</strain>
    </source>
</reference>
<feature type="region of interest" description="Disordered" evidence="9">
    <location>
        <begin position="206"/>
        <end position="286"/>
    </location>
</feature>
<evidence type="ECO:0000313" key="11">
    <source>
        <dbReference type="Proteomes" id="UP000799779"/>
    </source>
</evidence>
<dbReference type="GO" id="GO:0005737">
    <property type="term" value="C:cytoplasm"/>
    <property type="evidence" value="ECO:0007669"/>
    <property type="project" value="UniProtKB-SubCell"/>
</dbReference>
<evidence type="ECO:0000313" key="10">
    <source>
        <dbReference type="EMBL" id="KAF2001011.1"/>
    </source>
</evidence>
<dbReference type="OrthoDB" id="2163387at2759"/>
<feature type="region of interest" description="Disordered" evidence="9">
    <location>
        <begin position="362"/>
        <end position="409"/>
    </location>
</feature>
<evidence type="ECO:0000256" key="5">
    <source>
        <dbReference type="ARBA" id="ARBA00022491"/>
    </source>
</evidence>
<evidence type="ECO:0000256" key="9">
    <source>
        <dbReference type="SAM" id="MobiDB-lite"/>
    </source>
</evidence>
<organism evidence="10 11">
    <name type="scientific">Amniculicola lignicola CBS 123094</name>
    <dbReference type="NCBI Taxonomy" id="1392246"/>
    <lineage>
        <taxon>Eukaryota</taxon>
        <taxon>Fungi</taxon>
        <taxon>Dikarya</taxon>
        <taxon>Ascomycota</taxon>
        <taxon>Pezizomycotina</taxon>
        <taxon>Dothideomycetes</taxon>
        <taxon>Pleosporomycetidae</taxon>
        <taxon>Pleosporales</taxon>
        <taxon>Amniculicolaceae</taxon>
        <taxon>Amniculicola</taxon>
    </lineage>
</organism>
<name>A0A6A5WLH8_9PLEO</name>
<feature type="compositionally biased region" description="Polar residues" evidence="9">
    <location>
        <begin position="211"/>
        <end position="220"/>
    </location>
</feature>
<keyword evidence="8" id="KW-0539">Nucleus</keyword>
<dbReference type="Proteomes" id="UP000799779">
    <property type="component" value="Unassembled WGS sequence"/>
</dbReference>
<comment type="subcellular location">
    <subcellularLocation>
        <location evidence="2">Cytoplasm</location>
    </subcellularLocation>
    <subcellularLocation>
        <location evidence="1">Nucleus</location>
    </subcellularLocation>
</comment>
<sequence>MVLHPPNRLETPARAQLPLHCTLPTASLTVAAMASTDHIDQPAEVATKVLRRAQVSKMTRTLQNRLALANVKIKHGWESLSLDTLEPRVEVELKRKRPGSSNETMSDASSVSERFYQAGVLDSSPLAAQMFSEDVQRSGSRSGSSHSQSKRQRYSQLQKQYPGSSNHARTKVRTSMTSATSWKSTHQLPESSPVYHRRHARFGRTHAPSLSFVSESSTIPDDSKSPLLSEEDDEDLPITSFQVNNRSVRSTPPQVPRTPPPQVARSARLRQSGFKGNSRNGPTGDEDASLLMYLATSPSPARQGSSKGQMLAPSTPPPKSTPLPSSMMSTPGGGAFPGFGMNTPSQNINFADFLNMTPSPAQVGNPWSRTPGGAKTPAAAREARRRLNFDNLVPPTNDSPRIGTERTRGVKVEGLGMDLGGSLVS</sequence>
<dbReference type="GO" id="GO:0005634">
    <property type="term" value="C:nucleus"/>
    <property type="evidence" value="ECO:0007669"/>
    <property type="project" value="UniProtKB-SubCell"/>
</dbReference>
<evidence type="ECO:0000256" key="3">
    <source>
        <dbReference type="ARBA" id="ARBA00006922"/>
    </source>
</evidence>
<dbReference type="InterPro" id="IPR013734">
    <property type="entry name" value="TF_Nrm1/Whi5"/>
</dbReference>
<feature type="compositionally biased region" description="Polar residues" evidence="9">
    <location>
        <begin position="298"/>
        <end position="308"/>
    </location>
</feature>
<keyword evidence="4" id="KW-0963">Cytoplasm</keyword>
<keyword evidence="11" id="KW-1185">Reference proteome</keyword>
<evidence type="ECO:0000256" key="2">
    <source>
        <dbReference type="ARBA" id="ARBA00004496"/>
    </source>
</evidence>
<dbReference type="PANTHER" id="PTHR40468:SF1">
    <property type="entry name" value="TOPOISOMERASE I DAMAGE AFFECTED PROTEIN 11"/>
    <property type="match status" value="1"/>
</dbReference>
<feature type="region of interest" description="Disordered" evidence="9">
    <location>
        <begin position="298"/>
        <end position="328"/>
    </location>
</feature>
<evidence type="ECO:0000256" key="6">
    <source>
        <dbReference type="ARBA" id="ARBA00023015"/>
    </source>
</evidence>
<evidence type="ECO:0008006" key="12">
    <source>
        <dbReference type="Google" id="ProtNLM"/>
    </source>
</evidence>
<gene>
    <name evidence="10" type="ORF">P154DRAFT_553841</name>
</gene>
<protein>
    <recommendedName>
        <fullName evidence="12">Transcription factor Nrm1/Whi5</fullName>
    </recommendedName>
</protein>
<dbReference type="EMBL" id="ML977585">
    <property type="protein sequence ID" value="KAF2001011.1"/>
    <property type="molecule type" value="Genomic_DNA"/>
</dbReference>
<feature type="compositionally biased region" description="Pro residues" evidence="9">
    <location>
        <begin position="253"/>
        <end position="262"/>
    </location>
</feature>
<feature type="compositionally biased region" description="Polar residues" evidence="9">
    <location>
        <begin position="154"/>
        <end position="190"/>
    </location>
</feature>
<accession>A0A6A5WLH8</accession>
<keyword evidence="6" id="KW-0805">Transcription regulation</keyword>
<keyword evidence="5" id="KW-0678">Repressor</keyword>
<proteinExistence type="inferred from homology"/>
<dbReference type="PANTHER" id="PTHR40468">
    <property type="entry name" value="YALI0A15257P"/>
    <property type="match status" value="1"/>
</dbReference>
<evidence type="ECO:0000256" key="1">
    <source>
        <dbReference type="ARBA" id="ARBA00004123"/>
    </source>
</evidence>
<keyword evidence="7" id="KW-0804">Transcription</keyword>
<evidence type="ECO:0000256" key="8">
    <source>
        <dbReference type="ARBA" id="ARBA00023242"/>
    </source>
</evidence>
<feature type="compositionally biased region" description="Low complexity" evidence="9">
    <location>
        <begin position="137"/>
        <end position="147"/>
    </location>
</feature>